<sequence length="542" mass="57359">MAKILEFDEDARRALERGVNALADAVKVTIGPRGRNVVIDKKFGAPTITNDGVTIAREVELEDPYENLGAQLAKEVATKTNDIAGDGTTTATVLAQALVREGIRNVAAGASPLSLKRGIDAAAQYVSEQLLKSAREVQDKDEIAHVATISAQDPQIGELIAEAFEKVGKDGVITVEEAHTMGLELEFTEGLQFDKGYLSPHMVTDPERMEAVLEDAYVLIVDGKISNVQEFLPLAEKVAQTKKPLLVVAEDVEGEALALLVANKIRGTFLSVAVKAPGFGDRRKAMLGDMAVLTGGQVVSEAIGLKLDSIGLEDLGKARRITVTKDATTIVDGEGSQDDISGRINEIKVEIDNSDSDWDREKLQERLAKLAGGVCVLRVGAATEVELKEKKHRLEDAISSSRAGIEEGMVSGGGSALVHVAKRGFDALGLSGDEATGAEAVRRALVEPLRWIAENAGQEGYVVVSKVQELDEGHGYNAATAEYGDLIAQGVIDPVKVTRSAVTNAASIAGMLLTTEALVVEKPEEPEEGAAGGHGHGHGHGH</sequence>
<dbReference type="Gene3D" id="1.10.560.10">
    <property type="entry name" value="GroEL-like equatorial domain"/>
    <property type="match status" value="1"/>
</dbReference>
<evidence type="ECO:0000256" key="5">
    <source>
        <dbReference type="RuleBase" id="RU000419"/>
    </source>
</evidence>
<keyword evidence="3" id="KW-0067">ATP-binding</keyword>
<feature type="binding site" evidence="3">
    <location>
        <position position="493"/>
    </location>
    <ligand>
        <name>ATP</name>
        <dbReference type="ChEBI" id="CHEBI:30616"/>
    </ligand>
</feature>
<dbReference type="PRINTS" id="PR00298">
    <property type="entry name" value="CHAPERONIN60"/>
</dbReference>
<feature type="binding site" evidence="3">
    <location>
        <begin position="29"/>
        <end position="32"/>
    </location>
    <ligand>
        <name>ATP</name>
        <dbReference type="ChEBI" id="CHEBI:30616"/>
    </ligand>
</feature>
<dbReference type="InterPro" id="IPR027409">
    <property type="entry name" value="GroEL-like_apical_dom_sf"/>
</dbReference>
<dbReference type="EMBL" id="JBHSXS010000026">
    <property type="protein sequence ID" value="MFC6884316.1"/>
    <property type="molecule type" value="Genomic_DNA"/>
</dbReference>
<gene>
    <name evidence="3 6" type="primary">groL</name>
    <name evidence="3" type="synonym">groEL</name>
    <name evidence="6" type="ORF">ACFQKB_31475</name>
</gene>
<dbReference type="Pfam" id="PF00118">
    <property type="entry name" value="Cpn60_TCP1"/>
    <property type="match status" value="1"/>
</dbReference>
<protein>
    <recommendedName>
        <fullName evidence="3">Chaperonin GroEL</fullName>
        <ecNumber evidence="3">5.6.1.7</ecNumber>
    </recommendedName>
    <alternativeName>
        <fullName evidence="3">60 kDa chaperonin</fullName>
    </alternativeName>
    <alternativeName>
        <fullName evidence="3">Chaperonin-60</fullName>
        <shortName evidence="3">Cpn60</shortName>
    </alternativeName>
</protein>
<comment type="subunit">
    <text evidence="3 5">Forms a cylinder of 14 subunits composed of two heptameric rings stacked back-to-back. Interacts with the co-chaperonin GroES.</text>
</comment>
<feature type="binding site" evidence="3">
    <location>
        <begin position="477"/>
        <end position="479"/>
    </location>
    <ligand>
        <name>ATP</name>
        <dbReference type="ChEBI" id="CHEBI:30616"/>
    </ligand>
</feature>
<evidence type="ECO:0000313" key="7">
    <source>
        <dbReference type="Proteomes" id="UP001596380"/>
    </source>
</evidence>
<dbReference type="NCBIfam" id="TIGR02348">
    <property type="entry name" value="GroEL"/>
    <property type="match status" value="1"/>
</dbReference>
<comment type="caution">
    <text evidence="6">The sequence shown here is derived from an EMBL/GenBank/DDBJ whole genome shotgun (WGS) entry which is preliminary data.</text>
</comment>
<keyword evidence="2 3" id="KW-0143">Chaperone</keyword>
<dbReference type="SUPFAM" id="SSF54849">
    <property type="entry name" value="GroEL-intermediate domain like"/>
    <property type="match status" value="1"/>
</dbReference>
<dbReference type="InterPro" id="IPR027410">
    <property type="entry name" value="TCP-1-like_intermed_sf"/>
</dbReference>
<dbReference type="HAMAP" id="MF_00600">
    <property type="entry name" value="CH60"/>
    <property type="match status" value="1"/>
</dbReference>
<dbReference type="Proteomes" id="UP001596380">
    <property type="component" value="Unassembled WGS sequence"/>
</dbReference>
<dbReference type="InterPro" id="IPR002423">
    <property type="entry name" value="Cpn60/GroEL/TCP-1"/>
</dbReference>
<feature type="binding site" evidence="3">
    <location>
        <position position="413"/>
    </location>
    <ligand>
        <name>ATP</name>
        <dbReference type="ChEBI" id="CHEBI:30616"/>
    </ligand>
</feature>
<keyword evidence="3" id="KW-0963">Cytoplasm</keyword>
<evidence type="ECO:0000256" key="4">
    <source>
        <dbReference type="RuleBase" id="RU000418"/>
    </source>
</evidence>
<dbReference type="PANTHER" id="PTHR45633">
    <property type="entry name" value="60 KDA HEAT SHOCK PROTEIN, MITOCHONDRIAL"/>
    <property type="match status" value="1"/>
</dbReference>
<comment type="caution">
    <text evidence="3">Lacks conserved residue(s) required for the propagation of feature annotation.</text>
</comment>
<proteinExistence type="inferred from homology"/>
<dbReference type="NCBIfam" id="NF009488">
    <property type="entry name" value="PRK12850.1"/>
    <property type="match status" value="1"/>
</dbReference>
<dbReference type="NCBIfam" id="NF009489">
    <property type="entry name" value="PRK12851.1"/>
    <property type="match status" value="1"/>
</dbReference>
<dbReference type="NCBIfam" id="NF009487">
    <property type="entry name" value="PRK12849.1"/>
    <property type="match status" value="1"/>
</dbReference>
<evidence type="ECO:0000256" key="3">
    <source>
        <dbReference type="HAMAP-Rule" id="MF_00600"/>
    </source>
</evidence>
<evidence type="ECO:0000313" key="6">
    <source>
        <dbReference type="EMBL" id="MFC6884316.1"/>
    </source>
</evidence>
<dbReference type="EC" id="5.6.1.7" evidence="3"/>
<accession>A0ABW2CUK3</accession>
<evidence type="ECO:0000256" key="1">
    <source>
        <dbReference type="ARBA" id="ARBA00006607"/>
    </source>
</evidence>
<keyword evidence="7" id="KW-1185">Reference proteome</keyword>
<dbReference type="NCBIfam" id="NF000592">
    <property type="entry name" value="PRK00013.1"/>
    <property type="match status" value="1"/>
</dbReference>
<dbReference type="InterPro" id="IPR027413">
    <property type="entry name" value="GROEL-like_equatorial_sf"/>
</dbReference>
<reference evidence="7" key="1">
    <citation type="journal article" date="2019" name="Int. J. Syst. Evol. Microbiol.">
        <title>The Global Catalogue of Microorganisms (GCM) 10K type strain sequencing project: providing services to taxonomists for standard genome sequencing and annotation.</title>
        <authorList>
            <consortium name="The Broad Institute Genomics Platform"/>
            <consortium name="The Broad Institute Genome Sequencing Center for Infectious Disease"/>
            <person name="Wu L."/>
            <person name="Ma J."/>
        </authorList>
    </citation>
    <scope>NUCLEOTIDE SEQUENCE [LARGE SCALE GENOMIC DNA]</scope>
    <source>
        <strain evidence="7">JCM 3369</strain>
    </source>
</reference>
<dbReference type="Gene3D" id="3.30.260.10">
    <property type="entry name" value="TCP-1-like chaperonin intermediate domain"/>
    <property type="match status" value="1"/>
</dbReference>
<comment type="subcellular location">
    <subcellularLocation>
        <location evidence="3">Cytoplasm</location>
    </subcellularLocation>
</comment>
<organism evidence="6 7">
    <name type="scientific">Actinomadura yumaensis</name>
    <dbReference type="NCBI Taxonomy" id="111807"/>
    <lineage>
        <taxon>Bacteria</taxon>
        <taxon>Bacillati</taxon>
        <taxon>Actinomycetota</taxon>
        <taxon>Actinomycetes</taxon>
        <taxon>Streptosporangiales</taxon>
        <taxon>Thermomonosporaceae</taxon>
        <taxon>Actinomadura</taxon>
    </lineage>
</organism>
<dbReference type="RefSeq" id="WP_160821874.1">
    <property type="nucleotide sequence ID" value="NZ_JBHSXE010000001.1"/>
</dbReference>
<dbReference type="Gene3D" id="3.50.7.10">
    <property type="entry name" value="GroEL"/>
    <property type="match status" value="1"/>
</dbReference>
<keyword evidence="3" id="KW-0413">Isomerase</keyword>
<keyword evidence="3" id="KW-0547">Nucleotide-binding</keyword>
<dbReference type="SUPFAM" id="SSF52029">
    <property type="entry name" value="GroEL apical domain-like"/>
    <property type="match status" value="1"/>
</dbReference>
<comment type="function">
    <text evidence="3 5">Together with its co-chaperonin GroES, plays an essential role in assisting protein folding. The GroEL-GroES system forms a nano-cage that allows encapsulation of the non-native substrate proteins and provides a physical environment optimized to promote and accelerate protein folding.</text>
</comment>
<dbReference type="InterPro" id="IPR001844">
    <property type="entry name" value="Cpn60/GroEL"/>
</dbReference>
<name>A0ABW2CUK3_9ACTN</name>
<evidence type="ECO:0000256" key="2">
    <source>
        <dbReference type="ARBA" id="ARBA00023186"/>
    </source>
</evidence>
<dbReference type="CDD" id="cd03344">
    <property type="entry name" value="GroEL"/>
    <property type="match status" value="1"/>
</dbReference>
<feature type="binding site" evidence="3">
    <location>
        <begin position="86"/>
        <end position="90"/>
    </location>
    <ligand>
        <name>ATP</name>
        <dbReference type="ChEBI" id="CHEBI:30616"/>
    </ligand>
</feature>
<dbReference type="SUPFAM" id="SSF48592">
    <property type="entry name" value="GroEL equatorial domain-like"/>
    <property type="match status" value="1"/>
</dbReference>
<comment type="similarity">
    <text evidence="1 3 4">Belongs to the chaperonin (HSP60) family.</text>
</comment>